<name>H6QDI9_PYROT</name>
<protein>
    <submittedName>
        <fullName evidence="2">Nucleotidyltransferase domain protein</fullName>
    </submittedName>
</protein>
<proteinExistence type="predicted"/>
<dbReference type="PANTHER" id="PTHR43449:SF1">
    <property type="entry name" value="POLYMERASE BETA NUCLEOTIDYLTRANSFERASE DOMAIN-CONTAINING PROTEIN"/>
    <property type="match status" value="1"/>
</dbReference>
<dbReference type="KEGG" id="pog:Pogu_2652"/>
<dbReference type="CDD" id="cd05403">
    <property type="entry name" value="NT_KNTase_like"/>
    <property type="match status" value="1"/>
</dbReference>
<feature type="domain" description="Polymerase nucleotidyl transferase" evidence="1">
    <location>
        <begin position="22"/>
        <end position="73"/>
    </location>
</feature>
<accession>H6QDI9</accession>
<dbReference type="Gene3D" id="3.30.460.10">
    <property type="entry name" value="Beta Polymerase, domain 2"/>
    <property type="match status" value="1"/>
</dbReference>
<dbReference type="Proteomes" id="UP000009062">
    <property type="component" value="Chromosome"/>
</dbReference>
<keyword evidence="3" id="KW-1185">Reference proteome</keyword>
<dbReference type="SUPFAM" id="SSF81301">
    <property type="entry name" value="Nucleotidyltransferase"/>
    <property type="match status" value="1"/>
</dbReference>
<dbReference type="PANTHER" id="PTHR43449">
    <property type="entry name" value="NUCLEOTIDYLTRANSFERASE"/>
    <property type="match status" value="1"/>
</dbReference>
<organism evidence="2 3">
    <name type="scientific">Pyrobaculum oguniense (strain DSM 13380 / JCM 10595 / TE7)</name>
    <dbReference type="NCBI Taxonomy" id="698757"/>
    <lineage>
        <taxon>Archaea</taxon>
        <taxon>Thermoproteota</taxon>
        <taxon>Thermoprotei</taxon>
        <taxon>Thermoproteales</taxon>
        <taxon>Thermoproteaceae</taxon>
        <taxon>Pyrobaculum</taxon>
    </lineage>
</organism>
<dbReference type="eggNOG" id="arCOG01199">
    <property type="taxonomic scope" value="Archaea"/>
</dbReference>
<dbReference type="EMBL" id="CP003316">
    <property type="protein sequence ID" value="AFA40679.1"/>
    <property type="molecule type" value="Genomic_DNA"/>
</dbReference>
<dbReference type="STRING" id="698757.Pogu_2652"/>
<dbReference type="GO" id="GO:0016779">
    <property type="term" value="F:nucleotidyltransferase activity"/>
    <property type="evidence" value="ECO:0007669"/>
    <property type="project" value="InterPro"/>
</dbReference>
<dbReference type="Pfam" id="PF01909">
    <property type="entry name" value="NTP_transf_2"/>
    <property type="match status" value="1"/>
</dbReference>
<dbReference type="InterPro" id="IPR043519">
    <property type="entry name" value="NT_sf"/>
</dbReference>
<dbReference type="AlphaFoldDB" id="H6QDI9"/>
<reference evidence="2 3" key="1">
    <citation type="journal article" date="2012" name="Stand. Genomic Sci.">
        <title>Complete genome sequence of Pyrobaculum oguniense.</title>
        <authorList>
            <person name="Bernick D.L."/>
            <person name="Karplus K."/>
            <person name="Lui L.M."/>
            <person name="Coker J.K."/>
            <person name="Murphy J.N."/>
            <person name="Chan P.P."/>
            <person name="Cozen A.E."/>
            <person name="Lowe T.M."/>
        </authorList>
    </citation>
    <scope>NUCLEOTIDE SEQUENCE [LARGE SCALE GENOMIC DNA]</scope>
    <source>
        <strain evidence="2 3">TE7</strain>
    </source>
</reference>
<gene>
    <name evidence="2" type="ordered locus">Pogu_2652</name>
</gene>
<evidence type="ECO:0000313" key="3">
    <source>
        <dbReference type="Proteomes" id="UP000009062"/>
    </source>
</evidence>
<dbReference type="HOGENOM" id="CLU_175268_0_0_2"/>
<sequence length="120" mass="14171">MSIEEIIRKRTREREEVIEGVKRYVEALRARWGKLTAVLYGSYARCDFNLWSDIDVIIVSERFRGTNFVTRCVELFDAPPRMEAICWTPEEGAKALEKPWWREALKHRVVLADDYGLFCE</sequence>
<dbReference type="InterPro" id="IPR002934">
    <property type="entry name" value="Polymerase_NTP_transf_dom"/>
</dbReference>
<evidence type="ECO:0000259" key="1">
    <source>
        <dbReference type="Pfam" id="PF01909"/>
    </source>
</evidence>
<evidence type="ECO:0000313" key="2">
    <source>
        <dbReference type="EMBL" id="AFA40679.1"/>
    </source>
</evidence>